<organism evidence="2 3">
    <name type="scientific">Rodentibacter genomosp. 2</name>
    <dbReference type="NCBI Taxonomy" id="1908266"/>
    <lineage>
        <taxon>Bacteria</taxon>
        <taxon>Pseudomonadati</taxon>
        <taxon>Pseudomonadota</taxon>
        <taxon>Gammaproteobacteria</taxon>
        <taxon>Pasteurellales</taxon>
        <taxon>Pasteurellaceae</taxon>
        <taxon>Rodentibacter</taxon>
    </lineage>
</organism>
<accession>A0A1V3JC17</accession>
<dbReference type="OrthoDB" id="9805684at2"/>
<evidence type="ECO:0000313" key="2">
    <source>
        <dbReference type="EMBL" id="OOF54233.1"/>
    </source>
</evidence>
<dbReference type="AlphaFoldDB" id="A0A1V3JC17"/>
<evidence type="ECO:0000256" key="1">
    <source>
        <dbReference type="ARBA" id="ARBA00010584"/>
    </source>
</evidence>
<proteinExistence type="inferred from homology"/>
<comment type="similarity">
    <text evidence="1">Belongs to the aspartate-semialdehyde dehydrogenase family.</text>
</comment>
<dbReference type="SUPFAM" id="SSF51735">
    <property type="entry name" value="NAD(P)-binding Rossmann-fold domains"/>
    <property type="match status" value="1"/>
</dbReference>
<dbReference type="SUPFAM" id="SSF55347">
    <property type="entry name" value="Glyceraldehyde-3-phosphate dehydrogenase-like, C-terminal domain"/>
    <property type="match status" value="1"/>
</dbReference>
<dbReference type="STRING" id="1908266.BKK55_09750"/>
<dbReference type="Gene3D" id="3.40.50.720">
    <property type="entry name" value="NAD(P)-binding Rossmann-like Domain"/>
    <property type="match status" value="1"/>
</dbReference>
<name>A0A1V3JC17_9PAST</name>
<dbReference type="CDD" id="cd17894">
    <property type="entry name" value="ASADH_USG1_N"/>
    <property type="match status" value="1"/>
</dbReference>
<gene>
    <name evidence="2" type="ORF">BKK55_09750</name>
</gene>
<dbReference type="PANTHER" id="PTHR46278">
    <property type="entry name" value="DEHYDROGENASE, PUTATIVE-RELATED"/>
    <property type="match status" value="1"/>
</dbReference>
<dbReference type="PANTHER" id="PTHR46278:SF2">
    <property type="entry name" value="ASPARTATE-SEMIALDEHYDE DEHYDROGENASE"/>
    <property type="match status" value="1"/>
</dbReference>
<evidence type="ECO:0000313" key="3">
    <source>
        <dbReference type="Proteomes" id="UP000188541"/>
    </source>
</evidence>
<dbReference type="Proteomes" id="UP000188541">
    <property type="component" value="Unassembled WGS sequence"/>
</dbReference>
<dbReference type="RefSeq" id="WP_077551542.1">
    <property type="nucleotide sequence ID" value="NZ_MLHO01000053.1"/>
</dbReference>
<dbReference type="PIRSF" id="PIRSF000148">
    <property type="entry name" value="ASA_dh"/>
    <property type="match status" value="1"/>
</dbReference>
<dbReference type="EMBL" id="MLHO01000053">
    <property type="protein sequence ID" value="OOF54233.1"/>
    <property type="molecule type" value="Genomic_DNA"/>
</dbReference>
<sequence>MDASLNIAVAAEFELCEKIAETLEQSELAIGKLSIVEIYPFDEEQGVRFNNKSVVQCSLEQVEWSEINYLFFAGDVEQLTSVAIAAESGCVIIDMKGVCAALSDVPVVVPTINESDLVELRQRNIVSLPDPQVSQLALAISPLLQTTNITQIFTTSLLPASYQNGETVNKLAGQTARLLNGIPLDDEEKRLAFDVYPQKTMALSAQFQKIFPQCNSVIFHAVQVPVFYGMAQKVTALWDYETEFQPQDNELIQYHDMNITPVINGERESGETQVKLHINPLSAVENGIEFWTVADEQRFNLAHLSVRLLEAIYHQGY</sequence>
<keyword evidence="3" id="KW-1185">Reference proteome</keyword>
<protein>
    <submittedName>
        <fullName evidence="2">Aspartate-semialdehyde dehydrogenase</fullName>
    </submittedName>
</protein>
<reference evidence="2 3" key="1">
    <citation type="submission" date="2016-10" db="EMBL/GenBank/DDBJ databases">
        <title>Rodentibacter gen. nov. and new species.</title>
        <authorList>
            <person name="Christensen H."/>
        </authorList>
    </citation>
    <scope>NUCLEOTIDE SEQUENCE [LARGE SCALE GENOMIC DNA]</scope>
    <source>
        <strain evidence="2 3">1996246016</strain>
    </source>
</reference>
<dbReference type="NCBIfam" id="NF005368">
    <property type="entry name" value="PRK06901.1"/>
    <property type="match status" value="1"/>
</dbReference>
<dbReference type="InterPro" id="IPR036291">
    <property type="entry name" value="NAD(P)-bd_dom_sf"/>
</dbReference>
<dbReference type="Gene3D" id="3.30.360.10">
    <property type="entry name" value="Dihydrodipicolinate Reductase, domain 2"/>
    <property type="match status" value="1"/>
</dbReference>
<comment type="caution">
    <text evidence="2">The sequence shown here is derived from an EMBL/GenBank/DDBJ whole genome shotgun (WGS) entry which is preliminary data.</text>
</comment>